<dbReference type="AlphaFoldDB" id="A0A0E9TMF5"/>
<dbReference type="EMBL" id="GBXM01053811">
    <property type="protein sequence ID" value="JAH54766.1"/>
    <property type="molecule type" value="Transcribed_RNA"/>
</dbReference>
<accession>A0A0E9TMF5</accession>
<evidence type="ECO:0000313" key="1">
    <source>
        <dbReference type="EMBL" id="JAH54766.1"/>
    </source>
</evidence>
<reference evidence="1" key="2">
    <citation type="journal article" date="2015" name="Fish Shellfish Immunol.">
        <title>Early steps in the European eel (Anguilla anguilla)-Vibrio vulnificus interaction in the gills: Role of the RtxA13 toxin.</title>
        <authorList>
            <person name="Callol A."/>
            <person name="Pajuelo D."/>
            <person name="Ebbesson L."/>
            <person name="Teles M."/>
            <person name="MacKenzie S."/>
            <person name="Amaro C."/>
        </authorList>
    </citation>
    <scope>NUCLEOTIDE SEQUENCE</scope>
</reference>
<organism evidence="1">
    <name type="scientific">Anguilla anguilla</name>
    <name type="common">European freshwater eel</name>
    <name type="synonym">Muraena anguilla</name>
    <dbReference type="NCBI Taxonomy" id="7936"/>
    <lineage>
        <taxon>Eukaryota</taxon>
        <taxon>Metazoa</taxon>
        <taxon>Chordata</taxon>
        <taxon>Craniata</taxon>
        <taxon>Vertebrata</taxon>
        <taxon>Euteleostomi</taxon>
        <taxon>Actinopterygii</taxon>
        <taxon>Neopterygii</taxon>
        <taxon>Teleostei</taxon>
        <taxon>Anguilliformes</taxon>
        <taxon>Anguillidae</taxon>
        <taxon>Anguilla</taxon>
    </lineage>
</organism>
<proteinExistence type="predicted"/>
<sequence>MTVYFISIYCSLYFPKGVWPVSVFFNTASHPVTRT</sequence>
<name>A0A0E9TMF5_ANGAN</name>
<protein>
    <submittedName>
        <fullName evidence="1">Uncharacterized protein</fullName>
    </submittedName>
</protein>
<reference evidence="1" key="1">
    <citation type="submission" date="2014-11" db="EMBL/GenBank/DDBJ databases">
        <authorList>
            <person name="Amaro Gonzalez C."/>
        </authorList>
    </citation>
    <scope>NUCLEOTIDE SEQUENCE</scope>
</reference>